<reference evidence="1 2" key="1">
    <citation type="submission" date="2021-02" db="EMBL/GenBank/DDBJ databases">
        <title>De Novo genome assembly of isolated myxobacteria.</title>
        <authorList>
            <person name="Stevens D.C."/>
        </authorList>
    </citation>
    <scope>NUCLEOTIDE SEQUENCE [LARGE SCALE GENOMIC DNA]</scope>
    <source>
        <strain evidence="2">SCPEA02</strain>
    </source>
</reference>
<organism evidence="1 2">
    <name type="scientific">Pyxidicoccus parkwayensis</name>
    <dbReference type="NCBI Taxonomy" id="2813578"/>
    <lineage>
        <taxon>Bacteria</taxon>
        <taxon>Pseudomonadati</taxon>
        <taxon>Myxococcota</taxon>
        <taxon>Myxococcia</taxon>
        <taxon>Myxococcales</taxon>
        <taxon>Cystobacterineae</taxon>
        <taxon>Myxococcaceae</taxon>
        <taxon>Pyxidicoccus</taxon>
    </lineage>
</organism>
<accession>A0ABX7NTJ2</accession>
<protein>
    <submittedName>
        <fullName evidence="1">Uncharacterized protein</fullName>
    </submittedName>
</protein>
<proteinExistence type="predicted"/>
<gene>
    <name evidence="1" type="ORF">JY651_44005</name>
</gene>
<keyword evidence="2" id="KW-1185">Reference proteome</keyword>
<evidence type="ECO:0000313" key="2">
    <source>
        <dbReference type="Proteomes" id="UP000662747"/>
    </source>
</evidence>
<sequence length="196" mass="22699">MTSSPSVEQLFELVSHYFPSGRRGEDPGYDATPEIQRLNALRKQSLEEGQERWERFLTRLREALPENRVEDWSVLWSDDNCWRVRVSHPETLLTPDGGKVFRDVVGLVSILVPAAATYTSIKKKRGERYEPSTLFYEPVPEMRAYEETLLAVMRAELGVERLPNKTLLTLVPDIQWGNVFLGEVRLIDCLFTDDRW</sequence>
<dbReference type="RefSeq" id="WP_206723615.1">
    <property type="nucleotide sequence ID" value="NZ_CP071090.1"/>
</dbReference>
<evidence type="ECO:0000313" key="1">
    <source>
        <dbReference type="EMBL" id="QSQ22038.1"/>
    </source>
</evidence>
<dbReference type="EMBL" id="CP071090">
    <property type="protein sequence ID" value="QSQ22038.1"/>
    <property type="molecule type" value="Genomic_DNA"/>
</dbReference>
<name>A0ABX7NTJ2_9BACT</name>
<dbReference type="Proteomes" id="UP000662747">
    <property type="component" value="Chromosome"/>
</dbReference>